<evidence type="ECO:0000256" key="7">
    <source>
        <dbReference type="ARBA" id="ARBA00023180"/>
    </source>
</evidence>
<feature type="domain" description="Peptidase M14" evidence="9">
    <location>
        <begin position="1"/>
        <end position="279"/>
    </location>
</feature>
<dbReference type="PROSITE" id="PS00133">
    <property type="entry name" value="CARBOXYPEPT_ZN_2"/>
    <property type="match status" value="1"/>
</dbReference>
<evidence type="ECO:0000256" key="3">
    <source>
        <dbReference type="ARBA" id="ARBA00022645"/>
    </source>
</evidence>
<evidence type="ECO:0000313" key="11">
    <source>
        <dbReference type="Proteomes" id="UP000749559"/>
    </source>
</evidence>
<evidence type="ECO:0000313" key="10">
    <source>
        <dbReference type="EMBL" id="CAH1799301.1"/>
    </source>
</evidence>
<keyword evidence="4" id="KW-0479">Metal-binding</keyword>
<dbReference type="SMART" id="SM00631">
    <property type="entry name" value="Zn_pept"/>
    <property type="match status" value="1"/>
</dbReference>
<sequence>GREIWVVTVSAEKPDEHVLLRPEIKYVGGIHGNEPVGGQVLIRFLAYLGQNYGKDDTITALMNSSRLHVLPMLNPDGFMKAYNKNPAGGSSDRICAGNKGRNTVTPISVDMNRNFGPEYFKKSYNPEPSPETLAVKRWLEDFPFVLSLSLHGGAMVASYPYDNKRLTKEERQNKDVFGSYSEAPDDDIFRQMALTYSYSHGRMYAWVLHLNCDWNFTDGISNGADWFYVKGGMQDYNYVKFGVFEITIEMECCKYPDYSKMDDFWHENLPSFMNSWKNIHRGIKGIISDSRGNPVPNARVYIDSRKHPFRSTTQGEYWRILLPGTYNIRVKASGYKPFKQNVVVNELELSGAAIVNITLVDS</sequence>
<keyword evidence="3" id="KW-0121">Carboxypeptidase</keyword>
<reference evidence="10" key="1">
    <citation type="submission" date="2022-03" db="EMBL/GenBank/DDBJ databases">
        <authorList>
            <person name="Martin C."/>
        </authorList>
    </citation>
    <scope>NUCLEOTIDE SEQUENCE</scope>
</reference>
<dbReference type="AlphaFoldDB" id="A0A8S4Q4N1"/>
<comment type="caution">
    <text evidence="10">The sequence shown here is derived from an EMBL/GenBank/DDBJ whole genome shotgun (WGS) entry which is preliminary data.</text>
</comment>
<evidence type="ECO:0000259" key="9">
    <source>
        <dbReference type="PROSITE" id="PS52035"/>
    </source>
</evidence>
<evidence type="ECO:0000256" key="2">
    <source>
        <dbReference type="ARBA" id="ARBA00005988"/>
    </source>
</evidence>
<keyword evidence="11" id="KW-1185">Reference proteome</keyword>
<dbReference type="GO" id="GO:0016485">
    <property type="term" value="P:protein processing"/>
    <property type="evidence" value="ECO:0007669"/>
    <property type="project" value="TreeGrafter"/>
</dbReference>
<dbReference type="PANTHER" id="PTHR11532">
    <property type="entry name" value="PROTEASE M14 CARBOXYPEPTIDASE"/>
    <property type="match status" value="1"/>
</dbReference>
<dbReference type="InterPro" id="IPR008969">
    <property type="entry name" value="CarboxyPept-like_regulatory"/>
</dbReference>
<name>A0A8S4Q4N1_OWEFU</name>
<dbReference type="InterPro" id="IPR050753">
    <property type="entry name" value="Peptidase_M14_domain"/>
</dbReference>
<dbReference type="GO" id="GO:0005615">
    <property type="term" value="C:extracellular space"/>
    <property type="evidence" value="ECO:0007669"/>
    <property type="project" value="TreeGrafter"/>
</dbReference>
<dbReference type="Pfam" id="PF00246">
    <property type="entry name" value="Peptidase_M14"/>
    <property type="match status" value="1"/>
</dbReference>
<evidence type="ECO:0000256" key="8">
    <source>
        <dbReference type="PROSITE-ProRule" id="PRU01379"/>
    </source>
</evidence>
<feature type="non-terminal residue" evidence="10">
    <location>
        <position position="362"/>
    </location>
</feature>
<evidence type="ECO:0000256" key="5">
    <source>
        <dbReference type="ARBA" id="ARBA00022801"/>
    </source>
</evidence>
<proteinExistence type="inferred from homology"/>
<dbReference type="Proteomes" id="UP000749559">
    <property type="component" value="Unassembled WGS sequence"/>
</dbReference>
<keyword evidence="7" id="KW-0325">Glycoprotein</keyword>
<dbReference type="GO" id="GO:0006518">
    <property type="term" value="P:peptide metabolic process"/>
    <property type="evidence" value="ECO:0007669"/>
    <property type="project" value="TreeGrafter"/>
</dbReference>
<gene>
    <name evidence="10" type="ORF">OFUS_LOCUS23327</name>
</gene>
<dbReference type="Gene3D" id="3.40.630.10">
    <property type="entry name" value="Zn peptidases"/>
    <property type="match status" value="1"/>
</dbReference>
<dbReference type="CDD" id="cd11308">
    <property type="entry name" value="Peptidase_M14NE-CP-C_like"/>
    <property type="match status" value="1"/>
</dbReference>
<dbReference type="SUPFAM" id="SSF53187">
    <property type="entry name" value="Zn-dependent exopeptidases"/>
    <property type="match status" value="1"/>
</dbReference>
<evidence type="ECO:0000256" key="6">
    <source>
        <dbReference type="ARBA" id="ARBA00022833"/>
    </source>
</evidence>
<comment type="cofactor">
    <cofactor evidence="1">
        <name>Zn(2+)</name>
        <dbReference type="ChEBI" id="CHEBI:29105"/>
    </cofactor>
</comment>
<dbReference type="PROSITE" id="PS00132">
    <property type="entry name" value="CARBOXYPEPT_ZN_1"/>
    <property type="match status" value="1"/>
</dbReference>
<dbReference type="GO" id="GO:0008270">
    <property type="term" value="F:zinc ion binding"/>
    <property type="evidence" value="ECO:0007669"/>
    <property type="project" value="InterPro"/>
</dbReference>
<dbReference type="SUPFAM" id="SSF49464">
    <property type="entry name" value="Carboxypeptidase regulatory domain-like"/>
    <property type="match status" value="1"/>
</dbReference>
<dbReference type="PROSITE" id="PS52035">
    <property type="entry name" value="PEPTIDASE_M14"/>
    <property type="match status" value="1"/>
</dbReference>
<comment type="similarity">
    <text evidence="2 8">Belongs to the peptidase M14 family.</text>
</comment>
<dbReference type="OrthoDB" id="10249045at2759"/>
<keyword evidence="5" id="KW-0378">Hydrolase</keyword>
<dbReference type="InterPro" id="IPR000834">
    <property type="entry name" value="Peptidase_M14"/>
</dbReference>
<dbReference type="Pfam" id="PF13620">
    <property type="entry name" value="CarboxypepD_reg"/>
    <property type="match status" value="1"/>
</dbReference>
<dbReference type="PANTHER" id="PTHR11532:SF84">
    <property type="entry name" value="CARBOXYPEPTIDASE M"/>
    <property type="match status" value="1"/>
</dbReference>
<evidence type="ECO:0000256" key="1">
    <source>
        <dbReference type="ARBA" id="ARBA00001947"/>
    </source>
</evidence>
<dbReference type="EMBL" id="CAIIXF020000011">
    <property type="protein sequence ID" value="CAH1799301.1"/>
    <property type="molecule type" value="Genomic_DNA"/>
</dbReference>
<protein>
    <recommendedName>
        <fullName evidence="9">Peptidase M14 domain-containing protein</fullName>
    </recommendedName>
</protein>
<keyword evidence="6" id="KW-0862">Zinc</keyword>
<evidence type="ECO:0000256" key="4">
    <source>
        <dbReference type="ARBA" id="ARBA00022723"/>
    </source>
</evidence>
<dbReference type="InterPro" id="IPR057247">
    <property type="entry name" value="CARBOXYPEPT_ZN_2"/>
</dbReference>
<organism evidence="10 11">
    <name type="scientific">Owenia fusiformis</name>
    <name type="common">Polychaete worm</name>
    <dbReference type="NCBI Taxonomy" id="6347"/>
    <lineage>
        <taxon>Eukaryota</taxon>
        <taxon>Metazoa</taxon>
        <taxon>Spiralia</taxon>
        <taxon>Lophotrochozoa</taxon>
        <taxon>Annelida</taxon>
        <taxon>Polychaeta</taxon>
        <taxon>Sedentaria</taxon>
        <taxon>Canalipalpata</taxon>
        <taxon>Sabellida</taxon>
        <taxon>Oweniida</taxon>
        <taxon>Oweniidae</taxon>
        <taxon>Owenia</taxon>
    </lineage>
</organism>
<dbReference type="InterPro" id="IPR057246">
    <property type="entry name" value="CARBOXYPEPT_ZN_1"/>
</dbReference>
<keyword evidence="3" id="KW-0645">Protease</keyword>
<feature type="active site" description="Proton donor/acceptor" evidence="8">
    <location>
        <position position="249"/>
    </location>
</feature>
<dbReference type="GO" id="GO:0004181">
    <property type="term" value="F:metallocarboxypeptidase activity"/>
    <property type="evidence" value="ECO:0007669"/>
    <property type="project" value="InterPro"/>
</dbReference>
<dbReference type="PRINTS" id="PR00765">
    <property type="entry name" value="CRBOXYPTASEA"/>
</dbReference>
<dbReference type="Gene3D" id="2.60.40.1120">
    <property type="entry name" value="Carboxypeptidase-like, regulatory domain"/>
    <property type="match status" value="1"/>
</dbReference>
<accession>A0A8S4Q4N1</accession>